<protein>
    <recommendedName>
        <fullName evidence="3">Protein kinase domain-containing protein</fullName>
    </recommendedName>
</protein>
<organism evidence="1 2">
    <name type="scientific">Mycena sanguinolenta</name>
    <dbReference type="NCBI Taxonomy" id="230812"/>
    <lineage>
        <taxon>Eukaryota</taxon>
        <taxon>Fungi</taxon>
        <taxon>Dikarya</taxon>
        <taxon>Basidiomycota</taxon>
        <taxon>Agaricomycotina</taxon>
        <taxon>Agaricomycetes</taxon>
        <taxon>Agaricomycetidae</taxon>
        <taxon>Agaricales</taxon>
        <taxon>Marasmiineae</taxon>
        <taxon>Mycenaceae</taxon>
        <taxon>Mycena</taxon>
    </lineage>
</organism>
<gene>
    <name evidence="1" type="ORF">MSAN_01756600</name>
</gene>
<dbReference type="EMBL" id="JACAZH010000017">
    <property type="protein sequence ID" value="KAF7348042.1"/>
    <property type="molecule type" value="Genomic_DNA"/>
</dbReference>
<accession>A0A8H7CTU9</accession>
<evidence type="ECO:0008006" key="3">
    <source>
        <dbReference type="Google" id="ProtNLM"/>
    </source>
</evidence>
<reference evidence="1" key="1">
    <citation type="submission" date="2020-05" db="EMBL/GenBank/DDBJ databases">
        <title>Mycena genomes resolve the evolution of fungal bioluminescence.</title>
        <authorList>
            <person name="Tsai I.J."/>
        </authorList>
    </citation>
    <scope>NUCLEOTIDE SEQUENCE</scope>
    <source>
        <strain evidence="1">160909Yilan</strain>
    </source>
</reference>
<dbReference type="OrthoDB" id="2999760at2759"/>
<proteinExistence type="predicted"/>
<evidence type="ECO:0000313" key="1">
    <source>
        <dbReference type="EMBL" id="KAF7348042.1"/>
    </source>
</evidence>
<dbReference type="AlphaFoldDB" id="A0A8H7CTU9"/>
<evidence type="ECO:0000313" key="2">
    <source>
        <dbReference type="Proteomes" id="UP000623467"/>
    </source>
</evidence>
<sequence>MDLRPQSDPESSVVPTDNAAVHPGVVLGLTRNIKFFVNPFSFVTRFFGGPRGNSELPEPIGGHIRSDSETRGRFMTAQTANHLVTNNYYISGGVGGAGGLGHGQGIGGGGGAGLGPSVSFYTPRREEQFDFRTIRFGDINLRKEIHRDRRYDVVKFESGLNRVIVRRVHSGEIRGDPGPVTVAIYQADRAEEEWRKHLAKYAAIRHPSILQLYGLVHTDTVRGMVFHDGADHYC</sequence>
<name>A0A8H7CTU9_9AGAR</name>
<comment type="caution">
    <text evidence="1">The sequence shown here is derived from an EMBL/GenBank/DDBJ whole genome shotgun (WGS) entry which is preliminary data.</text>
</comment>
<dbReference type="Proteomes" id="UP000623467">
    <property type="component" value="Unassembled WGS sequence"/>
</dbReference>
<keyword evidence="2" id="KW-1185">Reference proteome</keyword>